<organism evidence="4 5">
    <name type="scientific">Saccharothrix tamanrassetensis</name>
    <dbReference type="NCBI Taxonomy" id="1051531"/>
    <lineage>
        <taxon>Bacteria</taxon>
        <taxon>Bacillati</taxon>
        <taxon>Actinomycetota</taxon>
        <taxon>Actinomycetes</taxon>
        <taxon>Pseudonocardiales</taxon>
        <taxon>Pseudonocardiaceae</taxon>
        <taxon>Saccharothrix</taxon>
    </lineage>
</organism>
<comment type="caution">
    <text evidence="4">The sequence shown here is derived from an EMBL/GenBank/DDBJ whole genome shotgun (WGS) entry which is preliminary data.</text>
</comment>
<dbReference type="InterPro" id="IPR050268">
    <property type="entry name" value="NADH-dep_flavin_reductase"/>
</dbReference>
<dbReference type="PANTHER" id="PTHR30466:SF11">
    <property type="entry name" value="FLAVIN-DEPENDENT MONOOXYGENASE, REDUCTASE SUBUNIT HSAB"/>
    <property type="match status" value="1"/>
</dbReference>
<sequence>MTQSLPVIPVADFRTLMSHFPTGVAIITTTAPDGEPRGMTVSSVCSVTLSPPTLLVCLRNGSPTLDAVLGHGKFAVNFLHGNARPVAELFASGAPDRFDLIPWRQPPGAGGPHLVEDAHAVADCRVSRTEPVGDHTVVFGETFQVAQESGHLPLLYGMREYQVWRAGEAAESR</sequence>
<accession>A0A841CCE9</accession>
<dbReference type="InterPro" id="IPR012349">
    <property type="entry name" value="Split_barrel_FMN-bd"/>
</dbReference>
<dbReference type="InterPro" id="IPR002563">
    <property type="entry name" value="Flavin_Rdtase-like_dom"/>
</dbReference>
<dbReference type="EMBL" id="JACHJN010000001">
    <property type="protein sequence ID" value="MBB5954034.1"/>
    <property type="molecule type" value="Genomic_DNA"/>
</dbReference>
<gene>
    <name evidence="4" type="ORF">FHS29_000604</name>
</gene>
<evidence type="ECO:0000313" key="4">
    <source>
        <dbReference type="EMBL" id="MBB5954034.1"/>
    </source>
</evidence>
<protein>
    <submittedName>
        <fullName evidence="4">Flavin reductase (DIM6/NTAB) family NADH-FMN oxidoreductase RutF</fullName>
    </submittedName>
</protein>
<comment type="similarity">
    <text evidence="1">Belongs to the non-flavoprotein flavin reductase family.</text>
</comment>
<evidence type="ECO:0000259" key="3">
    <source>
        <dbReference type="SMART" id="SM00903"/>
    </source>
</evidence>
<dbReference type="GO" id="GO:0042602">
    <property type="term" value="F:riboflavin reductase (NADPH) activity"/>
    <property type="evidence" value="ECO:0007669"/>
    <property type="project" value="TreeGrafter"/>
</dbReference>
<name>A0A841CCE9_9PSEU</name>
<dbReference type="RefSeq" id="WP_184687928.1">
    <property type="nucleotide sequence ID" value="NZ_JACHJN010000001.1"/>
</dbReference>
<dbReference type="Proteomes" id="UP000547510">
    <property type="component" value="Unassembled WGS sequence"/>
</dbReference>
<dbReference type="Pfam" id="PF01613">
    <property type="entry name" value="Flavin_Reduct"/>
    <property type="match status" value="1"/>
</dbReference>
<dbReference type="SMART" id="SM00903">
    <property type="entry name" value="Flavin_Reduct"/>
    <property type="match status" value="1"/>
</dbReference>
<dbReference type="PANTHER" id="PTHR30466">
    <property type="entry name" value="FLAVIN REDUCTASE"/>
    <property type="match status" value="1"/>
</dbReference>
<dbReference type="Gene3D" id="2.30.110.10">
    <property type="entry name" value="Electron Transport, Fmn-binding Protein, Chain A"/>
    <property type="match status" value="1"/>
</dbReference>
<dbReference type="GO" id="GO:0010181">
    <property type="term" value="F:FMN binding"/>
    <property type="evidence" value="ECO:0007669"/>
    <property type="project" value="InterPro"/>
</dbReference>
<proteinExistence type="inferred from homology"/>
<feature type="domain" description="Flavin reductase like" evidence="3">
    <location>
        <begin position="17"/>
        <end position="163"/>
    </location>
</feature>
<dbReference type="AlphaFoldDB" id="A0A841CCE9"/>
<evidence type="ECO:0000313" key="5">
    <source>
        <dbReference type="Proteomes" id="UP000547510"/>
    </source>
</evidence>
<evidence type="ECO:0000256" key="1">
    <source>
        <dbReference type="ARBA" id="ARBA00008898"/>
    </source>
</evidence>
<keyword evidence="2" id="KW-0560">Oxidoreductase</keyword>
<reference evidence="4 5" key="1">
    <citation type="submission" date="2020-08" db="EMBL/GenBank/DDBJ databases">
        <title>Genomic Encyclopedia of Type Strains, Phase III (KMG-III): the genomes of soil and plant-associated and newly described type strains.</title>
        <authorList>
            <person name="Whitman W."/>
        </authorList>
    </citation>
    <scope>NUCLEOTIDE SEQUENCE [LARGE SCALE GENOMIC DNA]</scope>
    <source>
        <strain evidence="4 5">CECT 8640</strain>
    </source>
</reference>
<keyword evidence="5" id="KW-1185">Reference proteome</keyword>
<dbReference type="SUPFAM" id="SSF50475">
    <property type="entry name" value="FMN-binding split barrel"/>
    <property type="match status" value="1"/>
</dbReference>
<evidence type="ECO:0000256" key="2">
    <source>
        <dbReference type="ARBA" id="ARBA00023002"/>
    </source>
</evidence>